<keyword evidence="1" id="KW-1133">Transmembrane helix</keyword>
<sequence length="147" mass="15843">MIASRSVLLSPTHLGCRRAAFLGGVAANLRVSTRSLALAAATSHPQRGALTVAKRQYPGSTVIPNFITHCTQIGACTSLSTLLYSPIGTAMVIVLAYNVIVICSKHVNYSLEITAKDYVQDQQLLTIMRYGILSCILLGMEVMFIEV</sequence>
<feature type="transmembrane region" description="Helical" evidence="1">
    <location>
        <begin position="82"/>
        <end position="103"/>
    </location>
</feature>
<evidence type="ECO:0000256" key="1">
    <source>
        <dbReference type="SAM" id="Phobius"/>
    </source>
</evidence>
<protein>
    <submittedName>
        <fullName evidence="2">Uncharacterized protein</fullName>
    </submittedName>
</protein>
<organism evidence="2 3">
    <name type="scientific">Leishmania orientalis</name>
    <dbReference type="NCBI Taxonomy" id="2249476"/>
    <lineage>
        <taxon>Eukaryota</taxon>
        <taxon>Discoba</taxon>
        <taxon>Euglenozoa</taxon>
        <taxon>Kinetoplastea</taxon>
        <taxon>Metakinetoplastina</taxon>
        <taxon>Trypanosomatida</taxon>
        <taxon>Trypanosomatidae</taxon>
        <taxon>Leishmaniinae</taxon>
        <taxon>Leishmania</taxon>
    </lineage>
</organism>
<dbReference type="RefSeq" id="XP_067060013.1">
    <property type="nucleotide sequence ID" value="XM_067204461.1"/>
</dbReference>
<proteinExistence type="predicted"/>
<gene>
    <name evidence="2" type="ORF">LSCM4_02431</name>
</gene>
<reference evidence="3" key="1">
    <citation type="journal article" date="2021" name="Microbiol. Resour. Announc.">
        <title>LGAAP: Leishmaniinae Genome Assembly and Annotation Pipeline.</title>
        <authorList>
            <person name="Almutairi H."/>
            <person name="Urbaniak M.D."/>
            <person name="Bates M.D."/>
            <person name="Jariyapan N."/>
            <person name="Kwakye-Nuako G."/>
            <person name="Thomaz-Soccol V."/>
            <person name="Al-Salem W.S."/>
            <person name="Dillon R.J."/>
            <person name="Bates P.A."/>
            <person name="Gatherer D."/>
        </authorList>
    </citation>
    <scope>NUCLEOTIDE SEQUENCE [LARGE SCALE GENOMIC DNA]</scope>
</reference>
<keyword evidence="1" id="KW-0812">Transmembrane</keyword>
<dbReference type="Proteomes" id="UP000674143">
    <property type="component" value="Unassembled WGS sequence"/>
</dbReference>
<keyword evidence="3" id="KW-1185">Reference proteome</keyword>
<accession>A0A836G6M2</accession>
<feature type="transmembrane region" description="Helical" evidence="1">
    <location>
        <begin position="124"/>
        <end position="145"/>
    </location>
</feature>
<dbReference type="AlphaFoldDB" id="A0A836G6M2"/>
<evidence type="ECO:0000313" key="3">
    <source>
        <dbReference type="Proteomes" id="UP000674143"/>
    </source>
</evidence>
<dbReference type="EMBL" id="JAFHLR010000033">
    <property type="protein sequence ID" value="KAG5469036.1"/>
    <property type="molecule type" value="Genomic_DNA"/>
</dbReference>
<dbReference type="GeneID" id="92358395"/>
<dbReference type="KEGG" id="loi:92358395"/>
<name>A0A836G6M2_9TRYP</name>
<comment type="caution">
    <text evidence="2">The sequence shown here is derived from an EMBL/GenBank/DDBJ whole genome shotgun (WGS) entry which is preliminary data.</text>
</comment>
<evidence type="ECO:0000313" key="2">
    <source>
        <dbReference type="EMBL" id="KAG5469036.1"/>
    </source>
</evidence>
<reference evidence="3" key="2">
    <citation type="journal article" date="2021" name="Sci. Data">
        <title>Chromosome-scale genome sequencing, assembly and annotation of six genomes from subfamily Leishmaniinae.</title>
        <authorList>
            <person name="Almutairi H."/>
            <person name="Urbaniak M.D."/>
            <person name="Bates M.D."/>
            <person name="Jariyapan N."/>
            <person name="Kwakye-Nuako G."/>
            <person name="Thomaz Soccol V."/>
            <person name="Al-Salem W.S."/>
            <person name="Dillon R.J."/>
            <person name="Bates P.A."/>
            <person name="Gatherer D."/>
        </authorList>
    </citation>
    <scope>NUCLEOTIDE SEQUENCE [LARGE SCALE GENOMIC DNA]</scope>
</reference>
<keyword evidence="1" id="KW-0472">Membrane</keyword>